<evidence type="ECO:0000256" key="1">
    <source>
        <dbReference type="SAM" id="MobiDB-lite"/>
    </source>
</evidence>
<name>Q4V7U8_XENLA</name>
<feature type="compositionally biased region" description="Basic residues" evidence="1">
    <location>
        <begin position="11"/>
        <end position="24"/>
    </location>
</feature>
<dbReference type="EMBL" id="BC097709">
    <property type="protein sequence ID" value="AAH97709.1"/>
    <property type="molecule type" value="mRNA"/>
</dbReference>
<sequence length="24" mass="2737">MNAGKVLAIQARKRRPKGKKRKDS</sequence>
<reference evidence="2" key="1">
    <citation type="submission" date="2005-06" db="EMBL/GenBank/DDBJ databases">
        <authorList>
            <consortium name="NIH - Xenopus Gene Collection (XGC) project"/>
        </authorList>
    </citation>
    <scope>NUCLEOTIDE SEQUENCE [LARGE SCALE MRNA]</scope>
    <source>
        <tissue evidence="2">Egg</tissue>
    </source>
</reference>
<accession>Q4V7U8</accession>
<dbReference type="AlphaFoldDB" id="Q4V7U8"/>
<protein>
    <submittedName>
        <fullName evidence="2">Stk23 protein</fullName>
    </submittedName>
</protein>
<evidence type="ECO:0000313" key="2">
    <source>
        <dbReference type="EMBL" id="AAH97709.1"/>
    </source>
</evidence>
<feature type="region of interest" description="Disordered" evidence="1">
    <location>
        <begin position="1"/>
        <end position="24"/>
    </location>
</feature>
<gene>
    <name evidence="2" type="primary">stk23</name>
</gene>
<organism evidence="2">
    <name type="scientific">Xenopus laevis</name>
    <name type="common">African clawed frog</name>
    <dbReference type="NCBI Taxonomy" id="8355"/>
    <lineage>
        <taxon>Eukaryota</taxon>
        <taxon>Metazoa</taxon>
        <taxon>Chordata</taxon>
        <taxon>Craniata</taxon>
        <taxon>Vertebrata</taxon>
        <taxon>Euteleostomi</taxon>
        <taxon>Amphibia</taxon>
        <taxon>Batrachia</taxon>
        <taxon>Anura</taxon>
        <taxon>Pipoidea</taxon>
        <taxon>Pipidae</taxon>
        <taxon>Xenopodinae</taxon>
        <taxon>Xenopus</taxon>
        <taxon>Xenopus</taxon>
    </lineage>
</organism>
<proteinExistence type="evidence at transcript level"/>